<dbReference type="InterPro" id="IPR028261">
    <property type="entry name" value="DPD_II"/>
</dbReference>
<gene>
    <name evidence="2" type="ORF">EZS27_012427</name>
</gene>
<reference evidence="2" key="1">
    <citation type="submission" date="2019-03" db="EMBL/GenBank/DDBJ databases">
        <title>Single cell metagenomics reveals metabolic interactions within the superorganism composed of flagellate Streblomastix strix and complex community of Bacteroidetes bacteria on its surface.</title>
        <authorList>
            <person name="Treitli S.C."/>
            <person name="Kolisko M."/>
            <person name="Husnik F."/>
            <person name="Keeling P."/>
            <person name="Hampl V."/>
        </authorList>
    </citation>
    <scope>NUCLEOTIDE SEQUENCE</scope>
    <source>
        <strain evidence="2">STM</strain>
    </source>
</reference>
<keyword evidence="2" id="KW-0560">Oxidoreductase</keyword>
<dbReference type="InterPro" id="IPR036010">
    <property type="entry name" value="2Fe-2S_ferredoxin-like_sf"/>
</dbReference>
<dbReference type="CDD" id="cd00207">
    <property type="entry name" value="fer2"/>
    <property type="match status" value="1"/>
</dbReference>
<dbReference type="PROSITE" id="PS51085">
    <property type="entry name" value="2FE2S_FER_2"/>
    <property type="match status" value="1"/>
</dbReference>
<accession>A0A5J4S0M8</accession>
<feature type="domain" description="2Fe-2S ferredoxin-type" evidence="1">
    <location>
        <begin position="1"/>
        <end position="77"/>
    </location>
</feature>
<organism evidence="2">
    <name type="scientific">termite gut metagenome</name>
    <dbReference type="NCBI Taxonomy" id="433724"/>
    <lineage>
        <taxon>unclassified sequences</taxon>
        <taxon>metagenomes</taxon>
        <taxon>organismal metagenomes</taxon>
    </lineage>
</organism>
<dbReference type="GO" id="GO:0016491">
    <property type="term" value="F:oxidoreductase activity"/>
    <property type="evidence" value="ECO:0007669"/>
    <property type="project" value="UniProtKB-KW"/>
</dbReference>
<dbReference type="PANTHER" id="PTHR43100:SF1">
    <property type="entry name" value="GLUTAMATE SYNTHASE [NADPH] SMALL CHAIN"/>
    <property type="match status" value="1"/>
</dbReference>
<dbReference type="PANTHER" id="PTHR43100">
    <property type="entry name" value="GLUTAMATE SYNTHASE [NADPH] SMALL CHAIN"/>
    <property type="match status" value="1"/>
</dbReference>
<evidence type="ECO:0000313" key="2">
    <source>
        <dbReference type="EMBL" id="KAA6339649.1"/>
    </source>
</evidence>
<dbReference type="Gene3D" id="3.50.50.60">
    <property type="entry name" value="FAD/NAD(P)-binding domain"/>
    <property type="match status" value="1"/>
</dbReference>
<dbReference type="GO" id="GO:0051536">
    <property type="term" value="F:iron-sulfur cluster binding"/>
    <property type="evidence" value="ECO:0007669"/>
    <property type="project" value="InterPro"/>
</dbReference>
<dbReference type="Gene3D" id="3.10.20.740">
    <property type="match status" value="1"/>
</dbReference>
<sequence length="421" mass="46742">MKIQINNKEVETLPGETLLETARREGYNIPSLCYAKEAKHKSSCMVCAVRNVVTGQIFPSCTTLPVESMQIDTESPEVIHTRTLSLELLLSDHRADCEAPCKTACPGNMDVAAMNRLYDQNRTDEALTLLRDTLVIPATLCYICNAPCEKICRKGDVNTSVSIREIKKKLVAATDLNKILPPVPNGKKAAVNGSGPASLSTAYHLCQQGYAVTIYEQFESILSPYIPADQVPPEILRLEIEVLIRMGIQFKHTPEAPSPTGYDTIITPQPKTKQPARLVLEGHRLAVQQPPVPFNSTYNRFTEAEKAHIRQSYNSSRCLYCDCDAKAGCRLRLHATEYGIKTTRYPKSSASEALHRQEIGRGMYFEPAKCIKCGLCVYNSANGFTFKDRGFIMQVVLPEENAENINEQLIALCPTGALNQR</sequence>
<dbReference type="EMBL" id="SNRY01000518">
    <property type="protein sequence ID" value="KAA6339649.1"/>
    <property type="molecule type" value="Genomic_DNA"/>
</dbReference>
<dbReference type="SUPFAM" id="SSF54862">
    <property type="entry name" value="4Fe-4S ferredoxins"/>
    <property type="match status" value="1"/>
</dbReference>
<evidence type="ECO:0000259" key="1">
    <source>
        <dbReference type="PROSITE" id="PS51085"/>
    </source>
</evidence>
<dbReference type="SUPFAM" id="SSF54292">
    <property type="entry name" value="2Fe-2S ferredoxin-like"/>
    <property type="match status" value="1"/>
</dbReference>
<proteinExistence type="predicted"/>
<protein>
    <submittedName>
        <fullName evidence="2">NADPH-Fe(3+) oxidoreductase subunit beta</fullName>
        <ecNumber evidence="2">1.-.-.-</ecNumber>
    </submittedName>
</protein>
<name>A0A5J4S0M8_9ZZZZ</name>
<dbReference type="SUPFAM" id="SSF51905">
    <property type="entry name" value="FAD/NAD(P)-binding domain"/>
    <property type="match status" value="1"/>
</dbReference>
<dbReference type="InterPro" id="IPR001041">
    <property type="entry name" value="2Fe-2S_ferredoxin-type"/>
</dbReference>
<dbReference type="EC" id="1.-.-.-" evidence="2"/>
<dbReference type="Pfam" id="PF14691">
    <property type="entry name" value="Fer4_20"/>
    <property type="match status" value="1"/>
</dbReference>
<dbReference type="InterPro" id="IPR051394">
    <property type="entry name" value="Glutamate_Synthase"/>
</dbReference>
<dbReference type="Gene3D" id="3.30.70.20">
    <property type="match status" value="1"/>
</dbReference>
<comment type="caution">
    <text evidence="2">The sequence shown here is derived from an EMBL/GenBank/DDBJ whole genome shotgun (WGS) entry which is preliminary data.</text>
</comment>
<dbReference type="InterPro" id="IPR036188">
    <property type="entry name" value="FAD/NAD-bd_sf"/>
</dbReference>
<dbReference type="AlphaFoldDB" id="A0A5J4S0M8"/>
<dbReference type="Pfam" id="PF13510">
    <property type="entry name" value="Fer2_4"/>
    <property type="match status" value="1"/>
</dbReference>